<sequence>MISGLDLGHASVVEAEHWLRETAAGLGLADLVACTHLVHGDQPRVAVSLSAAGSWPDPVDAEVAARVAALHESGHGGRAVRYPGVDDLVGTLPVAELLAISAIQEVRVLGAPSPEPDPQTLIDTRDFVRPQYADGRLVLMAMPAPGGRIAPFEVPNPTPCCAFH</sequence>
<accession>A0ABV8LXQ3</accession>
<dbReference type="RefSeq" id="WP_253763026.1">
    <property type="nucleotide sequence ID" value="NZ_JAMZDZ010000001.1"/>
</dbReference>
<evidence type="ECO:0000313" key="1">
    <source>
        <dbReference type="EMBL" id="MFC4135147.1"/>
    </source>
</evidence>
<dbReference type="EMBL" id="JBHSAY010000020">
    <property type="protein sequence ID" value="MFC4135147.1"/>
    <property type="molecule type" value="Genomic_DNA"/>
</dbReference>
<comment type="caution">
    <text evidence="1">The sequence shown here is derived from an EMBL/GenBank/DDBJ whole genome shotgun (WGS) entry which is preliminary data.</text>
</comment>
<protein>
    <submittedName>
        <fullName evidence="1">Uncharacterized protein</fullName>
    </submittedName>
</protein>
<organism evidence="1 2">
    <name type="scientific">Hamadaea flava</name>
    <dbReference type="NCBI Taxonomy" id="1742688"/>
    <lineage>
        <taxon>Bacteria</taxon>
        <taxon>Bacillati</taxon>
        <taxon>Actinomycetota</taxon>
        <taxon>Actinomycetes</taxon>
        <taxon>Micromonosporales</taxon>
        <taxon>Micromonosporaceae</taxon>
        <taxon>Hamadaea</taxon>
    </lineage>
</organism>
<evidence type="ECO:0000313" key="2">
    <source>
        <dbReference type="Proteomes" id="UP001595816"/>
    </source>
</evidence>
<keyword evidence="2" id="KW-1185">Reference proteome</keyword>
<dbReference type="Proteomes" id="UP001595816">
    <property type="component" value="Unassembled WGS sequence"/>
</dbReference>
<gene>
    <name evidence="1" type="ORF">ACFOZ4_31430</name>
</gene>
<name>A0ABV8LXQ3_9ACTN</name>
<reference evidence="2" key="1">
    <citation type="journal article" date="2019" name="Int. J. Syst. Evol. Microbiol.">
        <title>The Global Catalogue of Microorganisms (GCM) 10K type strain sequencing project: providing services to taxonomists for standard genome sequencing and annotation.</title>
        <authorList>
            <consortium name="The Broad Institute Genomics Platform"/>
            <consortium name="The Broad Institute Genome Sequencing Center for Infectious Disease"/>
            <person name="Wu L."/>
            <person name="Ma J."/>
        </authorList>
    </citation>
    <scope>NUCLEOTIDE SEQUENCE [LARGE SCALE GENOMIC DNA]</scope>
    <source>
        <strain evidence="2">CGMCC 4.7289</strain>
    </source>
</reference>
<proteinExistence type="predicted"/>